<dbReference type="Proteomes" id="UP000037558">
    <property type="component" value="Unassembled WGS sequence"/>
</dbReference>
<keyword evidence="1" id="KW-0812">Transmembrane</keyword>
<sequence>MLIFLASLIGALLIIPVLYFVPKNITLIGKLIVVALSLLVVGVSAVAQQVMPLWQATLCFILLGGLLAYFLAKKNDLLLVANEDEQLEAATGFNLFKTETAIASQPSKQAHVDSDDYLIEDDTIDLQYAAEHQNVSPAKNKEEYDLQELDYIDVDPQFDETSTDNQNTQPTQETNISLVKKEEGEIESESWLDHVTDEVSVEDNLAHENIEDEIVPVITEAEDENTKVVEHILDTEDVNDHLLIELEDIPEFEDVQQENLLEDLLIEKSDLQGESPDLVVTDELPVIDDLENVIEEEEVQEAMDEHHDEPLAVMDLEDLLEEESAPDIVSLDEENVSELPVIEDLEDVLEERVVAEEEGEKPLTDELPVSQDLEDLLDDQFLQTDQESDVLPVTYYNKEEVLEEAIEDTHSVELVAMEDVVKEEKDLNLEDLLVNLDEEGLHNERSEEAELVGGTVPQMNEASEIDQLDDVFDETNIADLVDLLSEVPETEAKVATEIETISTGSDEEEEILMEETSVEDEKTTENNEIPIYNNEEIKENLKLKQRISYMFIQDLELARDVLDETSYEAQLQSTLYDGLPNNEYYVVAKMLLEHYKNTNQTTSFEQLFADLRVRYETYPVLVAELEFIEANN</sequence>
<dbReference type="RefSeq" id="WP_053400967.1">
    <property type="nucleotide sequence ID" value="NZ_LILC01000011.1"/>
</dbReference>
<dbReference type="AlphaFoldDB" id="A0A0M0L7C3"/>
<comment type="caution">
    <text evidence="2">The sequence shown here is derived from an EMBL/GenBank/DDBJ whole genome shotgun (WGS) entry which is preliminary data.</text>
</comment>
<name>A0A0M0L7C3_9BACI</name>
<organism evidence="2 3">
    <name type="scientific">Priestia koreensis</name>
    <dbReference type="NCBI Taxonomy" id="284581"/>
    <lineage>
        <taxon>Bacteria</taxon>
        <taxon>Bacillati</taxon>
        <taxon>Bacillota</taxon>
        <taxon>Bacilli</taxon>
        <taxon>Bacillales</taxon>
        <taxon>Bacillaceae</taxon>
        <taxon>Priestia</taxon>
    </lineage>
</organism>
<evidence type="ECO:0000313" key="3">
    <source>
        <dbReference type="Proteomes" id="UP000037558"/>
    </source>
</evidence>
<evidence type="ECO:0000256" key="1">
    <source>
        <dbReference type="SAM" id="Phobius"/>
    </source>
</evidence>
<keyword evidence="1" id="KW-1133">Transmembrane helix</keyword>
<feature type="transmembrane region" description="Helical" evidence="1">
    <location>
        <begin position="6"/>
        <end position="21"/>
    </location>
</feature>
<evidence type="ECO:0000313" key="2">
    <source>
        <dbReference type="EMBL" id="KOO46955.1"/>
    </source>
</evidence>
<dbReference type="PATRIC" id="fig|284581.3.peg.3767"/>
<dbReference type="OrthoDB" id="2697527at2"/>
<keyword evidence="1" id="KW-0472">Membrane</keyword>
<reference evidence="3" key="1">
    <citation type="submission" date="2015-08" db="EMBL/GenBank/DDBJ databases">
        <title>Fjat-14210 dsm16467.</title>
        <authorList>
            <person name="Liu B."/>
            <person name="Wang J."/>
            <person name="Zhu Y."/>
            <person name="Liu G."/>
            <person name="Chen Q."/>
            <person name="Chen Z."/>
            <person name="Lan J."/>
            <person name="Che J."/>
            <person name="Ge C."/>
            <person name="Shi H."/>
            <person name="Pan Z."/>
            <person name="Liu X."/>
        </authorList>
    </citation>
    <scope>NUCLEOTIDE SEQUENCE [LARGE SCALE GENOMIC DNA]</scope>
    <source>
        <strain evidence="3">DSM 16467</strain>
    </source>
</reference>
<dbReference type="EMBL" id="LILC01000011">
    <property type="protein sequence ID" value="KOO46955.1"/>
    <property type="molecule type" value="Genomic_DNA"/>
</dbReference>
<protein>
    <submittedName>
        <fullName evidence="2">Uncharacterized protein</fullName>
    </submittedName>
</protein>
<proteinExistence type="predicted"/>
<dbReference type="STRING" id="284581.AMD01_08565"/>
<gene>
    <name evidence="2" type="ORF">AMD01_08565</name>
</gene>
<accession>A0A0M0L7C3</accession>
<keyword evidence="3" id="KW-1185">Reference proteome</keyword>
<feature type="transmembrane region" description="Helical" evidence="1">
    <location>
        <begin position="53"/>
        <end position="72"/>
    </location>
</feature>
<feature type="transmembrane region" description="Helical" evidence="1">
    <location>
        <begin position="28"/>
        <end position="47"/>
    </location>
</feature>